<comment type="caution">
    <text evidence="1">The sequence shown here is derived from an EMBL/GenBank/DDBJ whole genome shotgun (WGS) entry which is preliminary data.</text>
</comment>
<evidence type="ECO:0000313" key="1">
    <source>
        <dbReference type="EMBL" id="TFY59159.1"/>
    </source>
</evidence>
<organism evidence="1 2">
    <name type="scientific">Rhodofomes roseus</name>
    <dbReference type="NCBI Taxonomy" id="34475"/>
    <lineage>
        <taxon>Eukaryota</taxon>
        <taxon>Fungi</taxon>
        <taxon>Dikarya</taxon>
        <taxon>Basidiomycota</taxon>
        <taxon>Agaricomycotina</taxon>
        <taxon>Agaricomycetes</taxon>
        <taxon>Polyporales</taxon>
        <taxon>Rhodofomes</taxon>
    </lineage>
</organism>
<dbReference type="AlphaFoldDB" id="A0A4Y9YE51"/>
<accession>A0A4Y9YE51</accession>
<sequence>MSKPHIIHEDAFFASLPLSDYPALPSNVGNRGRTSIFPRMALTSSDSSMILGETDFPSTLPLEPPLPLEILMQILEYTASLSRPSAASVSIVSAWARKLALPHLFRALVHRKVPLANVTVLSATRSASLPASRTPLPTHLGQYVRALWTESIGMASPTSEMDIFRACPAVEHLALPAPRAPHALHGLPDVRQARSGAWPSWAGQREHAAVPLRAAGGDAPESHAAVRVALPRRAAHPGRPAYVPHAHLSNLTHLALPYLDLGANISHDLLRLPEGVLEHPKLKMVVLTVDERKYLHNPWYHIVRYSAAGTGNVRYSSPRESFRELVKQAHLKDKRVHVILSPRIGQSAVDEWDAGARGGESIWEIAERVLGDEQYGMELPSTYAPGIRRSELATCAARGLLFGRHQYHGLLWLACLYEEPAVVAEIIVPPDGLVAHEPIVQVPRV</sequence>
<dbReference type="EMBL" id="SEKV01000317">
    <property type="protein sequence ID" value="TFY59159.1"/>
    <property type="molecule type" value="Genomic_DNA"/>
</dbReference>
<dbReference type="Proteomes" id="UP000298390">
    <property type="component" value="Unassembled WGS sequence"/>
</dbReference>
<protein>
    <submittedName>
        <fullName evidence="1">Uncharacterized protein</fullName>
    </submittedName>
</protein>
<dbReference type="STRING" id="34475.A0A4Y9YE51"/>
<gene>
    <name evidence="1" type="ORF">EVJ58_g5949</name>
</gene>
<name>A0A4Y9YE51_9APHY</name>
<reference evidence="1 2" key="1">
    <citation type="submission" date="2019-01" db="EMBL/GenBank/DDBJ databases">
        <title>Genome sequencing of the rare red list fungi Fomitopsis rosea.</title>
        <authorList>
            <person name="Buettner E."/>
            <person name="Kellner H."/>
        </authorList>
    </citation>
    <scope>NUCLEOTIDE SEQUENCE [LARGE SCALE GENOMIC DNA]</scope>
    <source>
        <strain evidence="1 2">DSM 105464</strain>
    </source>
</reference>
<proteinExistence type="predicted"/>
<evidence type="ECO:0000313" key="2">
    <source>
        <dbReference type="Proteomes" id="UP000298390"/>
    </source>
</evidence>